<dbReference type="InterPro" id="IPR043129">
    <property type="entry name" value="ATPase_NBD"/>
</dbReference>
<dbReference type="Proteomes" id="UP000316008">
    <property type="component" value="Unassembled WGS sequence"/>
</dbReference>
<dbReference type="PANTHER" id="PTHR11735">
    <property type="entry name" value="TRNA N6-ADENOSINE THREONYLCARBAMOYLTRANSFERASE"/>
    <property type="match status" value="1"/>
</dbReference>
<dbReference type="EMBL" id="VLPL01000003">
    <property type="protein sequence ID" value="TSJ45819.1"/>
    <property type="molecule type" value="Genomic_DNA"/>
</dbReference>
<dbReference type="GO" id="GO:0005829">
    <property type="term" value="C:cytosol"/>
    <property type="evidence" value="ECO:0007669"/>
    <property type="project" value="TreeGrafter"/>
</dbReference>
<dbReference type="NCBIfam" id="TIGR03725">
    <property type="entry name" value="T6A_YeaZ"/>
    <property type="match status" value="1"/>
</dbReference>
<dbReference type="SUPFAM" id="SSF53067">
    <property type="entry name" value="Actin-like ATPase domain"/>
    <property type="match status" value="2"/>
</dbReference>
<dbReference type="PANTHER" id="PTHR11735:SF11">
    <property type="entry name" value="TRNA THREONYLCARBAMOYLADENOSINE BIOSYNTHESIS PROTEIN TSAB"/>
    <property type="match status" value="1"/>
</dbReference>
<keyword evidence="2" id="KW-0808">Transferase</keyword>
<dbReference type="InterPro" id="IPR000905">
    <property type="entry name" value="Gcp-like_dom"/>
</dbReference>
<dbReference type="GO" id="GO:0016740">
    <property type="term" value="F:transferase activity"/>
    <property type="evidence" value="ECO:0007669"/>
    <property type="project" value="UniProtKB-KW"/>
</dbReference>
<dbReference type="AlphaFoldDB" id="A0A556N1B5"/>
<sequence length="223" mass="24591">MIRILHIETATKVCSVALSVDGELAQIREFSDDGFAHGEQLTILIQEVLDLQGITAGDLSAVSVSAGPGSYTGLRIGVSTAKGLCYALTIPLISTDTLQAMAEVARIVYPDSNLCPMIDARRMEVFSLITNFEAEILKPVSADVLDENSYTDLEPFVCFGDGAQKVQEMWKDRRIIFDLDLKPSARGQIASSYRKFLNGEFEDVAYFEPAYLKEFYQTPAKKS</sequence>
<evidence type="ECO:0000313" key="2">
    <source>
        <dbReference type="EMBL" id="TSJ45819.1"/>
    </source>
</evidence>
<reference evidence="2 3" key="1">
    <citation type="submission" date="2019-07" db="EMBL/GenBank/DDBJ databases">
        <authorList>
            <person name="Huq M.A."/>
        </authorList>
    </citation>
    <scope>NUCLEOTIDE SEQUENCE [LARGE SCALE GENOMIC DNA]</scope>
    <source>
        <strain evidence="2 3">MAH-3</strain>
    </source>
</reference>
<keyword evidence="3" id="KW-1185">Reference proteome</keyword>
<dbReference type="GO" id="GO:0002949">
    <property type="term" value="P:tRNA threonylcarbamoyladenosine modification"/>
    <property type="evidence" value="ECO:0007669"/>
    <property type="project" value="InterPro"/>
</dbReference>
<comment type="caution">
    <text evidence="2">The sequence shown here is derived from an EMBL/GenBank/DDBJ whole genome shotgun (WGS) entry which is preliminary data.</text>
</comment>
<evidence type="ECO:0000259" key="1">
    <source>
        <dbReference type="Pfam" id="PF00814"/>
    </source>
</evidence>
<accession>A0A556N1B5</accession>
<dbReference type="Pfam" id="PF00814">
    <property type="entry name" value="TsaD"/>
    <property type="match status" value="1"/>
</dbReference>
<organism evidence="2 3">
    <name type="scientific">Fluviicola chungangensis</name>
    <dbReference type="NCBI Taxonomy" id="2597671"/>
    <lineage>
        <taxon>Bacteria</taxon>
        <taxon>Pseudomonadati</taxon>
        <taxon>Bacteroidota</taxon>
        <taxon>Flavobacteriia</taxon>
        <taxon>Flavobacteriales</taxon>
        <taxon>Crocinitomicaceae</taxon>
        <taxon>Fluviicola</taxon>
    </lineage>
</organism>
<name>A0A556N1B5_9FLAO</name>
<dbReference type="InterPro" id="IPR022496">
    <property type="entry name" value="T6A_TsaB"/>
</dbReference>
<dbReference type="RefSeq" id="WP_144332774.1">
    <property type="nucleotide sequence ID" value="NZ_VLPL01000003.1"/>
</dbReference>
<dbReference type="CDD" id="cd24032">
    <property type="entry name" value="ASKHA_NBD_TsaB"/>
    <property type="match status" value="1"/>
</dbReference>
<gene>
    <name evidence="2" type="primary">tsaB</name>
    <name evidence="2" type="ORF">FO442_08715</name>
</gene>
<feature type="domain" description="Gcp-like" evidence="1">
    <location>
        <begin position="36"/>
        <end position="147"/>
    </location>
</feature>
<evidence type="ECO:0000313" key="3">
    <source>
        <dbReference type="Proteomes" id="UP000316008"/>
    </source>
</evidence>
<proteinExistence type="predicted"/>
<dbReference type="Gene3D" id="3.30.420.40">
    <property type="match status" value="2"/>
</dbReference>
<dbReference type="OrthoDB" id="9784166at2"/>
<protein>
    <submittedName>
        <fullName evidence="2">tRNA (Adenosine(37)-N6)-threonylcarbamoyltransferase complex dimerization subunit type 1 TsaB</fullName>
    </submittedName>
</protein>